<feature type="chain" id="PRO_5004780499" evidence="2">
    <location>
        <begin position="17"/>
        <end position="157"/>
    </location>
</feature>
<keyword evidence="1" id="KW-0812">Transmembrane</keyword>
<protein>
    <submittedName>
        <fullName evidence="3">NADH dehydrogenase subunit 6</fullName>
    </submittedName>
</protein>
<keyword evidence="3" id="KW-0496">Mitochondrion</keyword>
<reference evidence="3" key="2">
    <citation type="journal article" date="2014" name="BMC Genomics">
        <title>Fragmented mitochondrial genomes of the rat lice, Polyplax asiatica and Polyplax spinulosa: intra-genus variation in fragmentation pattern and a possible link between the extent of fragmentation and the length of life cycle.</title>
        <authorList>
            <person name="Dong W.G."/>
            <person name="Song S."/>
            <person name="Jin D.C."/>
            <person name="Guo X.G."/>
            <person name="Shao R."/>
        </authorList>
    </citation>
    <scope>NUCLEOTIDE SEQUENCE</scope>
    <source>
        <strain evidence="3">301</strain>
    </source>
</reference>
<organism evidence="3">
    <name type="scientific">Polyplax spinulosa</name>
    <name type="common">spined rat louse</name>
    <dbReference type="NCBI Taxonomy" id="468197"/>
    <lineage>
        <taxon>Eukaryota</taxon>
        <taxon>Metazoa</taxon>
        <taxon>Ecdysozoa</taxon>
        <taxon>Arthropoda</taxon>
        <taxon>Hexapoda</taxon>
        <taxon>Insecta</taxon>
        <taxon>Pterygota</taxon>
        <taxon>Neoptera</taxon>
        <taxon>Paraneoptera</taxon>
        <taxon>Psocodea</taxon>
        <taxon>Troctomorpha</taxon>
        <taxon>Phthiraptera</taxon>
        <taxon>Anoplura</taxon>
        <taxon>Polyplacidae</taxon>
        <taxon>Polyplax</taxon>
    </lineage>
</organism>
<evidence type="ECO:0000256" key="2">
    <source>
        <dbReference type="SAM" id="SignalP"/>
    </source>
</evidence>
<feature type="transmembrane region" description="Helical" evidence="1">
    <location>
        <begin position="40"/>
        <end position="66"/>
    </location>
</feature>
<gene>
    <name evidence="3" type="primary">nad6</name>
</gene>
<geneLocation type="mitochondrion" evidence="3"/>
<feature type="transmembrane region" description="Helical" evidence="1">
    <location>
        <begin position="127"/>
        <end position="149"/>
    </location>
</feature>
<keyword evidence="1" id="KW-0472">Membrane</keyword>
<reference evidence="3" key="1">
    <citation type="submission" date="2013-09" db="EMBL/GenBank/DDBJ databases">
        <authorList>
            <person name="Dong W.-G."/>
            <person name="Song S."/>
            <person name="Jin D.-C."/>
            <person name="Guo X.-G."/>
            <person name="Shao R."/>
        </authorList>
    </citation>
    <scope>NUCLEOTIDE SEQUENCE</scope>
    <source>
        <strain evidence="3">301</strain>
    </source>
</reference>
<dbReference type="AlphaFoldDB" id="V9PXB4"/>
<name>V9PXB4_9NEOP</name>
<keyword evidence="2" id="KW-0732">Signal</keyword>
<feature type="signal peptide" evidence="2">
    <location>
        <begin position="1"/>
        <end position="16"/>
    </location>
</feature>
<evidence type="ECO:0000256" key="1">
    <source>
        <dbReference type="SAM" id="Phobius"/>
    </source>
</evidence>
<evidence type="ECO:0000313" key="3">
    <source>
        <dbReference type="EMBL" id="AHB85650.1"/>
    </source>
</evidence>
<keyword evidence="1" id="KW-1133">Transmembrane helix</keyword>
<dbReference type="EMBL" id="KF647772">
    <property type="protein sequence ID" value="AHB85650.1"/>
    <property type="molecule type" value="Genomic_DNA"/>
</dbReference>
<sequence length="157" mass="17440">MFLIFVTFFLALGASPQGVVNLIAMTFFSGLFILAYAESVWPGSMFLLGIVGGLVVLMSFTFMMFPKESYKESFKFNLLKHSWLTMAPLGMFLFLSWETGESTSWASDSKASSSLSPSSVWSMSDSLILFSPFLLVFIFMFLLIILLAVESVTKLIG</sequence>
<proteinExistence type="predicted"/>
<accession>V9PXB4</accession>